<dbReference type="SUPFAM" id="SSF51430">
    <property type="entry name" value="NAD(P)-linked oxidoreductase"/>
    <property type="match status" value="1"/>
</dbReference>
<dbReference type="InterPro" id="IPR020471">
    <property type="entry name" value="AKR"/>
</dbReference>
<keyword evidence="1 3" id="KW-0560">Oxidoreductase</keyword>
<protein>
    <submittedName>
        <fullName evidence="3">General stress protein 69</fullName>
        <ecNumber evidence="3">1.1.1.-</ecNumber>
    </submittedName>
</protein>
<dbReference type="EMBL" id="MWBQ01000216">
    <property type="protein sequence ID" value="OQA54374.1"/>
    <property type="molecule type" value="Genomic_DNA"/>
</dbReference>
<evidence type="ECO:0000313" key="3">
    <source>
        <dbReference type="EMBL" id="OQA54374.1"/>
    </source>
</evidence>
<gene>
    <name evidence="3" type="primary">yhdN_2</name>
    <name evidence="3" type="ORF">BWY41_02115</name>
</gene>
<comment type="caution">
    <text evidence="3">The sequence shown here is derived from an EMBL/GenBank/DDBJ whole genome shotgun (WGS) entry which is preliminary data.</text>
</comment>
<evidence type="ECO:0000259" key="2">
    <source>
        <dbReference type="Pfam" id="PF00248"/>
    </source>
</evidence>
<evidence type="ECO:0000256" key="1">
    <source>
        <dbReference type="ARBA" id="ARBA00023002"/>
    </source>
</evidence>
<proteinExistence type="predicted"/>
<dbReference type="PANTHER" id="PTHR43364:SF4">
    <property type="entry name" value="NAD(P)-LINKED OXIDOREDUCTASE SUPERFAMILY PROTEIN"/>
    <property type="match status" value="1"/>
</dbReference>
<accession>A0A1V5SJ82</accession>
<dbReference type="EC" id="1.1.1.-" evidence="3"/>
<reference evidence="3" key="1">
    <citation type="submission" date="2017-02" db="EMBL/GenBank/DDBJ databases">
        <title>Delving into the versatile metabolic prowess of the omnipresent phylum Bacteroidetes.</title>
        <authorList>
            <person name="Nobu M.K."/>
            <person name="Mei R."/>
            <person name="Narihiro T."/>
            <person name="Kuroda K."/>
            <person name="Liu W.-T."/>
        </authorList>
    </citation>
    <scope>NUCLEOTIDE SEQUENCE</scope>
    <source>
        <strain evidence="3">ADurb.Bin276</strain>
    </source>
</reference>
<dbReference type="FunFam" id="3.20.20.100:FF:000004">
    <property type="entry name" value="Oxidoreductase, aldo/keto reductase"/>
    <property type="match status" value="1"/>
</dbReference>
<dbReference type="InterPro" id="IPR023210">
    <property type="entry name" value="NADP_OxRdtase_dom"/>
</dbReference>
<dbReference type="Gene3D" id="3.20.20.100">
    <property type="entry name" value="NADP-dependent oxidoreductase domain"/>
    <property type="match status" value="1"/>
</dbReference>
<dbReference type="InterPro" id="IPR036812">
    <property type="entry name" value="NAD(P)_OxRdtase_dom_sf"/>
</dbReference>
<dbReference type="Pfam" id="PF00248">
    <property type="entry name" value="Aldo_ket_red"/>
    <property type="match status" value="1"/>
</dbReference>
<sequence length="324" mass="36600">MRTRRLGKTDLELTVIGFGSWAIGGGGWRHAWGPQDDSESITAIKKALDLGINWIDTAAIYGLGHSEEIVGKAIKGISKKPIIATKCGLVWDEMKNISNRLKRESIKAEVEASLRRLDIGTIDLYQIHWPIPDEDIEEGWETMAQLVKEGKVRYIGVSNFNVSQMKRAQSIYPIASLQPPYSMLKRDIEEDILSFCNQNSIGVVVYSPMQKGLLTGKMTRERIASFPADDHRRNDPEFNEPLISYNLEFVNQLIPIAKKHNKTLAQLAIAWALRRPEVTSAIAGARHPDQIAETVLAGDWTLPQEDIDNIEKLFRERKQKIMNK</sequence>
<dbReference type="CDD" id="cd19102">
    <property type="entry name" value="AKR_unchar"/>
    <property type="match status" value="1"/>
</dbReference>
<dbReference type="InterPro" id="IPR018170">
    <property type="entry name" value="Aldo/ket_reductase_CS"/>
</dbReference>
<dbReference type="AlphaFoldDB" id="A0A1V5SJ82"/>
<dbReference type="PROSITE" id="PS00062">
    <property type="entry name" value="ALDOKETO_REDUCTASE_2"/>
    <property type="match status" value="1"/>
</dbReference>
<dbReference type="Proteomes" id="UP000485569">
    <property type="component" value="Unassembled WGS sequence"/>
</dbReference>
<dbReference type="GO" id="GO:0005829">
    <property type="term" value="C:cytosol"/>
    <property type="evidence" value="ECO:0007669"/>
    <property type="project" value="TreeGrafter"/>
</dbReference>
<dbReference type="PANTHER" id="PTHR43364">
    <property type="entry name" value="NADH-SPECIFIC METHYLGLYOXAL REDUCTASE-RELATED"/>
    <property type="match status" value="1"/>
</dbReference>
<dbReference type="GO" id="GO:0016491">
    <property type="term" value="F:oxidoreductase activity"/>
    <property type="evidence" value="ECO:0007669"/>
    <property type="project" value="UniProtKB-KW"/>
</dbReference>
<dbReference type="PRINTS" id="PR00069">
    <property type="entry name" value="ALDKETRDTASE"/>
</dbReference>
<dbReference type="InterPro" id="IPR050523">
    <property type="entry name" value="AKR_Detox_Biosynth"/>
</dbReference>
<name>A0A1V5SJ82_9BACT</name>
<organism evidence="3">
    <name type="scientific">Candidatus Atribacter allofermentans</name>
    <dbReference type="NCBI Taxonomy" id="1852833"/>
    <lineage>
        <taxon>Bacteria</taxon>
        <taxon>Pseudomonadati</taxon>
        <taxon>Atribacterota</taxon>
        <taxon>Atribacteria</taxon>
        <taxon>Atribacterales</taxon>
        <taxon>Atribacteraceae</taxon>
        <taxon>Atribacter</taxon>
    </lineage>
</organism>
<feature type="domain" description="NADP-dependent oxidoreductase" evidence="2">
    <location>
        <begin position="16"/>
        <end position="313"/>
    </location>
</feature>